<proteinExistence type="predicted"/>
<reference evidence="1 2" key="1">
    <citation type="journal article" date="2016" name="Nat. Commun.">
        <title>Thousands of microbial genomes shed light on interconnected biogeochemical processes in an aquifer system.</title>
        <authorList>
            <person name="Anantharaman K."/>
            <person name="Brown C.T."/>
            <person name="Hug L.A."/>
            <person name="Sharon I."/>
            <person name="Castelle C.J."/>
            <person name="Probst A.J."/>
            <person name="Thomas B.C."/>
            <person name="Singh A."/>
            <person name="Wilkins M.J."/>
            <person name="Karaoz U."/>
            <person name="Brodie E.L."/>
            <person name="Williams K.H."/>
            <person name="Hubbard S.S."/>
            <person name="Banfield J.F."/>
        </authorList>
    </citation>
    <scope>NUCLEOTIDE SEQUENCE [LARGE SCALE GENOMIC DNA]</scope>
</reference>
<dbReference type="SUPFAM" id="SSF111038">
    <property type="entry name" value="YjbQ-like"/>
    <property type="match status" value="1"/>
</dbReference>
<dbReference type="Gene3D" id="2.60.120.460">
    <property type="entry name" value="YjbQ-like"/>
    <property type="match status" value="1"/>
</dbReference>
<dbReference type="STRING" id="1797472.A2215_02790"/>
<dbReference type="PANTHER" id="PTHR30615">
    <property type="entry name" value="UNCHARACTERIZED PROTEIN YJBQ-RELATED"/>
    <property type="match status" value="1"/>
</dbReference>
<name>A0A1F5E8X5_9BACT</name>
<evidence type="ECO:0000313" key="1">
    <source>
        <dbReference type="EMBL" id="OGD63815.1"/>
    </source>
</evidence>
<gene>
    <name evidence="1" type="ORF">A2215_02790</name>
</gene>
<dbReference type="PIRSF" id="PIRSF004681">
    <property type="entry name" value="UCP004681"/>
    <property type="match status" value="1"/>
</dbReference>
<protein>
    <recommendedName>
        <fullName evidence="3">Secondary thiamine-phosphate synthase enzyme</fullName>
    </recommendedName>
</protein>
<dbReference type="InterPro" id="IPR035917">
    <property type="entry name" value="YjbQ-like_sf"/>
</dbReference>
<comment type="caution">
    <text evidence="1">The sequence shown here is derived from an EMBL/GenBank/DDBJ whole genome shotgun (WGS) entry which is preliminary data.</text>
</comment>
<dbReference type="EMBL" id="MEZY01000030">
    <property type="protein sequence ID" value="OGD63815.1"/>
    <property type="molecule type" value="Genomic_DNA"/>
</dbReference>
<dbReference type="NCBIfam" id="TIGR00149">
    <property type="entry name" value="TIGR00149_YjbQ"/>
    <property type="match status" value="1"/>
</dbReference>
<dbReference type="InterPro" id="IPR001602">
    <property type="entry name" value="UPF0047_YjbQ-like"/>
</dbReference>
<evidence type="ECO:0008006" key="3">
    <source>
        <dbReference type="Google" id="ProtNLM"/>
    </source>
</evidence>
<accession>A0A1F5E8X5</accession>
<dbReference type="Pfam" id="PF01894">
    <property type="entry name" value="YjbQ"/>
    <property type="match status" value="1"/>
</dbReference>
<organism evidence="1 2">
    <name type="scientific">Candidatus Berkelbacteria bacterium RIFOXYA2_FULL_43_10</name>
    <dbReference type="NCBI Taxonomy" id="1797472"/>
    <lineage>
        <taxon>Bacteria</taxon>
        <taxon>Candidatus Berkelbacteria</taxon>
    </lineage>
</organism>
<dbReference type="AlphaFoldDB" id="A0A1F5E8X5"/>
<evidence type="ECO:0000313" key="2">
    <source>
        <dbReference type="Proteomes" id="UP000178583"/>
    </source>
</evidence>
<dbReference type="Proteomes" id="UP000178583">
    <property type="component" value="Unassembled WGS sequence"/>
</dbReference>
<sequence>MRKKLFYNTDSKNQVIPITSDIEKVVESSKVKNGMLIAYSMHTTLGLIIQETIEPHLCEDIIDQLARIVEDDGTIYHHRCADNPKAVCKTDAVNGPSHIRQMLINQNLVIDIEKGKLNLGTFQDIGIVELDGPRKNRKVLIKIIEE</sequence>